<evidence type="ECO:0000256" key="1">
    <source>
        <dbReference type="SAM" id="MobiDB-lite"/>
    </source>
</evidence>
<feature type="region of interest" description="Disordered" evidence="1">
    <location>
        <begin position="1"/>
        <end position="20"/>
    </location>
</feature>
<reference evidence="2 3" key="1">
    <citation type="journal article" date="2023" name="Genes (Basel)">
        <title>Chromosome-Level Genome Assembly and Circadian Gene Repertoire of the Patagonia Blennie Eleginops maclovinus-The Closest Ancestral Proxy of Antarctic Cryonotothenioids.</title>
        <authorList>
            <person name="Cheng C.C."/>
            <person name="Rivera-Colon A.G."/>
            <person name="Minhas B.F."/>
            <person name="Wilson L."/>
            <person name="Rayamajhi N."/>
            <person name="Vargas-Chacoff L."/>
            <person name="Catchen J.M."/>
        </authorList>
    </citation>
    <scope>NUCLEOTIDE SEQUENCE [LARGE SCALE GENOMIC DNA]</scope>
    <source>
        <strain evidence="2">JMC-PN-2008</strain>
    </source>
</reference>
<evidence type="ECO:0000313" key="3">
    <source>
        <dbReference type="Proteomes" id="UP001346869"/>
    </source>
</evidence>
<sequence>MAKESAVVVGATQSEKQDLPQVKEGEAVAVLGACGASRWYSTVGGVPLLNACSRLEESLYNYKEERPDQHSGGQTQKKPVSSTTEDG</sequence>
<proteinExistence type="predicted"/>
<gene>
    <name evidence="2" type="ORF">PBY51_021311</name>
</gene>
<protein>
    <submittedName>
        <fullName evidence="2">Uncharacterized protein</fullName>
    </submittedName>
</protein>
<dbReference type="EMBL" id="JAUZQC010000014">
    <property type="protein sequence ID" value="KAK5859783.1"/>
    <property type="molecule type" value="Genomic_DNA"/>
</dbReference>
<evidence type="ECO:0000313" key="2">
    <source>
        <dbReference type="EMBL" id="KAK5859783.1"/>
    </source>
</evidence>
<name>A0AAN8AH75_ELEMC</name>
<feature type="region of interest" description="Disordered" evidence="1">
    <location>
        <begin position="63"/>
        <end position="87"/>
    </location>
</feature>
<organism evidence="2 3">
    <name type="scientific">Eleginops maclovinus</name>
    <name type="common">Patagonian blennie</name>
    <name type="synonym">Eleginus maclovinus</name>
    <dbReference type="NCBI Taxonomy" id="56733"/>
    <lineage>
        <taxon>Eukaryota</taxon>
        <taxon>Metazoa</taxon>
        <taxon>Chordata</taxon>
        <taxon>Craniata</taxon>
        <taxon>Vertebrata</taxon>
        <taxon>Euteleostomi</taxon>
        <taxon>Actinopterygii</taxon>
        <taxon>Neopterygii</taxon>
        <taxon>Teleostei</taxon>
        <taxon>Neoteleostei</taxon>
        <taxon>Acanthomorphata</taxon>
        <taxon>Eupercaria</taxon>
        <taxon>Perciformes</taxon>
        <taxon>Notothenioidei</taxon>
        <taxon>Eleginopidae</taxon>
        <taxon>Eleginops</taxon>
    </lineage>
</organism>
<dbReference type="Proteomes" id="UP001346869">
    <property type="component" value="Unassembled WGS sequence"/>
</dbReference>
<accession>A0AAN8AH75</accession>
<feature type="compositionally biased region" description="Polar residues" evidence="1">
    <location>
        <begin position="71"/>
        <end position="87"/>
    </location>
</feature>
<reference evidence="2 3" key="2">
    <citation type="journal article" date="2023" name="Mol. Biol. Evol.">
        <title>Genomics of Secondarily Temperate Adaptation in the Only Non-Antarctic Icefish.</title>
        <authorList>
            <person name="Rivera-Colon A.G."/>
            <person name="Rayamajhi N."/>
            <person name="Minhas B.F."/>
            <person name="Madrigal G."/>
            <person name="Bilyk K.T."/>
            <person name="Yoon V."/>
            <person name="Hune M."/>
            <person name="Gregory S."/>
            <person name="Cheng C.H.C."/>
            <person name="Catchen J.M."/>
        </authorList>
    </citation>
    <scope>NUCLEOTIDE SEQUENCE [LARGE SCALE GENOMIC DNA]</scope>
    <source>
        <strain evidence="2">JMC-PN-2008</strain>
    </source>
</reference>
<comment type="caution">
    <text evidence="2">The sequence shown here is derived from an EMBL/GenBank/DDBJ whole genome shotgun (WGS) entry which is preliminary data.</text>
</comment>
<keyword evidence="3" id="KW-1185">Reference proteome</keyword>
<dbReference type="AlphaFoldDB" id="A0AAN8AH75"/>